<dbReference type="GO" id="GO:0006631">
    <property type="term" value="P:fatty acid metabolic process"/>
    <property type="evidence" value="ECO:0007669"/>
    <property type="project" value="TreeGrafter"/>
</dbReference>
<evidence type="ECO:0000259" key="2">
    <source>
        <dbReference type="Pfam" id="PF00755"/>
    </source>
</evidence>
<evidence type="ECO:0000256" key="1">
    <source>
        <dbReference type="ARBA" id="ARBA00023315"/>
    </source>
</evidence>
<reference evidence="3" key="2">
    <citation type="submission" date="2025-09" db="UniProtKB">
        <authorList>
            <consortium name="Ensembl"/>
        </authorList>
    </citation>
    <scope>IDENTIFICATION</scope>
</reference>
<dbReference type="Ensembl" id="ENSAPOT00000034188.1">
    <property type="protein sequence ID" value="ENSAPOP00000017813.1"/>
    <property type="gene ID" value="ENSAPOG00000021063.1"/>
</dbReference>
<evidence type="ECO:0000313" key="4">
    <source>
        <dbReference type="Proteomes" id="UP000257200"/>
    </source>
</evidence>
<dbReference type="Proteomes" id="UP000257200">
    <property type="component" value="Unplaced"/>
</dbReference>
<dbReference type="GO" id="GO:0009437">
    <property type="term" value="P:carnitine metabolic process"/>
    <property type="evidence" value="ECO:0007669"/>
    <property type="project" value="TreeGrafter"/>
</dbReference>
<feature type="domain" description="Choline/carnitine acyltransferase" evidence="2">
    <location>
        <begin position="1"/>
        <end position="101"/>
    </location>
</feature>
<evidence type="ECO:0000313" key="3">
    <source>
        <dbReference type="Ensembl" id="ENSAPOP00000017813.1"/>
    </source>
</evidence>
<dbReference type="Pfam" id="PF00755">
    <property type="entry name" value="Carn_acyltransf"/>
    <property type="match status" value="1"/>
</dbReference>
<dbReference type="GO" id="GO:0004095">
    <property type="term" value="F:carnitine O-palmitoyltransferase activity"/>
    <property type="evidence" value="ECO:0007669"/>
    <property type="project" value="TreeGrafter"/>
</dbReference>
<dbReference type="PANTHER" id="PTHR22589">
    <property type="entry name" value="CARNITINE O-ACYLTRANSFERASE"/>
    <property type="match status" value="1"/>
</dbReference>
<dbReference type="GO" id="GO:0005739">
    <property type="term" value="C:mitochondrion"/>
    <property type="evidence" value="ECO:0007669"/>
    <property type="project" value="TreeGrafter"/>
</dbReference>
<organism evidence="3 4">
    <name type="scientific">Acanthochromis polyacanthus</name>
    <name type="common">spiny chromis</name>
    <dbReference type="NCBI Taxonomy" id="80966"/>
    <lineage>
        <taxon>Eukaryota</taxon>
        <taxon>Metazoa</taxon>
        <taxon>Chordata</taxon>
        <taxon>Craniata</taxon>
        <taxon>Vertebrata</taxon>
        <taxon>Euteleostomi</taxon>
        <taxon>Actinopterygii</taxon>
        <taxon>Neopterygii</taxon>
        <taxon>Teleostei</taxon>
        <taxon>Neoteleostei</taxon>
        <taxon>Acanthomorphata</taxon>
        <taxon>Ovalentaria</taxon>
        <taxon>Pomacentridae</taxon>
        <taxon>Acanthochromis</taxon>
    </lineage>
</organism>
<dbReference type="Gene3D" id="3.30.559.70">
    <property type="entry name" value="Choline/Carnitine o-acyltransferase, domain 2"/>
    <property type="match status" value="1"/>
</dbReference>
<sequence length="108" mass="12137">MVNSNYYGMDFLYVTPTAVQAARAGNTITALLLYRRKVNREELKPVRRHTLLQSTVIPLCAAQCERMFNTTRTPGTETGNTTHTHTHALHSRTRVIVAVTSHNLSLDN</sequence>
<dbReference type="InParanoid" id="A0A3Q1FL07"/>
<dbReference type="InterPro" id="IPR000542">
    <property type="entry name" value="Carn_acyl_trans"/>
</dbReference>
<dbReference type="SUPFAM" id="SSF52777">
    <property type="entry name" value="CoA-dependent acyltransferases"/>
    <property type="match status" value="1"/>
</dbReference>
<keyword evidence="4" id="KW-1185">Reference proteome</keyword>
<accession>A0A3Q1FL07</accession>
<dbReference type="InterPro" id="IPR039551">
    <property type="entry name" value="Cho/carn_acyl_trans"/>
</dbReference>
<protein>
    <recommendedName>
        <fullName evidence="2">Choline/carnitine acyltransferase domain-containing protein</fullName>
    </recommendedName>
</protein>
<keyword evidence="1" id="KW-0012">Acyltransferase</keyword>
<keyword evidence="1" id="KW-0808">Transferase</keyword>
<dbReference type="STRING" id="80966.ENSAPOP00000017813"/>
<dbReference type="InterPro" id="IPR042231">
    <property type="entry name" value="Cho/carn_acyl_trans_2"/>
</dbReference>
<dbReference type="GeneTree" id="ENSGT00940000175482"/>
<dbReference type="PANTHER" id="PTHR22589:SF105">
    <property type="entry name" value="CARNITINE O-PALMITOYLTRANSFERASE"/>
    <property type="match status" value="1"/>
</dbReference>
<reference evidence="3" key="1">
    <citation type="submission" date="2025-08" db="UniProtKB">
        <authorList>
            <consortium name="Ensembl"/>
        </authorList>
    </citation>
    <scope>IDENTIFICATION</scope>
</reference>
<dbReference type="AlphaFoldDB" id="A0A3Q1FL07"/>
<name>A0A3Q1FL07_9TELE</name>
<proteinExistence type="predicted"/>